<dbReference type="Proteomes" id="UP000095282">
    <property type="component" value="Unplaced"/>
</dbReference>
<name>A0A1I7SXD3_9PELO</name>
<dbReference type="WBParaSite" id="Csp11.Scaffold10.g51.t1">
    <property type="protein sequence ID" value="Csp11.Scaffold10.g51.t1"/>
    <property type="gene ID" value="Csp11.Scaffold10.g51"/>
</dbReference>
<evidence type="ECO:0000313" key="2">
    <source>
        <dbReference type="WBParaSite" id="Csp11.Scaffold10.g51.t1"/>
    </source>
</evidence>
<reference evidence="2" key="1">
    <citation type="submission" date="2016-11" db="UniProtKB">
        <authorList>
            <consortium name="WormBaseParasite"/>
        </authorList>
    </citation>
    <scope>IDENTIFICATION</scope>
</reference>
<sequence>MPSKADANAPVSKRDFFSDVIYLEHRTYYKETMSHENFVKELQQGIEKQKEKTQKFLEDTFFDLALEKLLEDL</sequence>
<evidence type="ECO:0000313" key="1">
    <source>
        <dbReference type="Proteomes" id="UP000095282"/>
    </source>
</evidence>
<proteinExistence type="predicted"/>
<protein>
    <submittedName>
        <fullName evidence="2">SPX domain-containing protein</fullName>
    </submittedName>
</protein>
<keyword evidence="1" id="KW-1185">Reference proteome</keyword>
<dbReference type="AlphaFoldDB" id="A0A1I7SXD3"/>
<accession>A0A1I7SXD3</accession>
<organism evidence="1 2">
    <name type="scientific">Caenorhabditis tropicalis</name>
    <dbReference type="NCBI Taxonomy" id="1561998"/>
    <lineage>
        <taxon>Eukaryota</taxon>
        <taxon>Metazoa</taxon>
        <taxon>Ecdysozoa</taxon>
        <taxon>Nematoda</taxon>
        <taxon>Chromadorea</taxon>
        <taxon>Rhabditida</taxon>
        <taxon>Rhabditina</taxon>
        <taxon>Rhabditomorpha</taxon>
        <taxon>Rhabditoidea</taxon>
        <taxon>Rhabditidae</taxon>
        <taxon>Peloderinae</taxon>
        <taxon>Caenorhabditis</taxon>
    </lineage>
</organism>